<dbReference type="Proteomes" id="UP000179242">
    <property type="component" value="Unassembled WGS sequence"/>
</dbReference>
<comment type="caution">
    <text evidence="1">The sequence shown here is derived from an EMBL/GenBank/DDBJ whole genome shotgun (WGS) entry which is preliminary data.</text>
</comment>
<gene>
    <name evidence="1" type="ORF">A2438_04490</name>
</gene>
<protein>
    <submittedName>
        <fullName evidence="1">Uncharacterized protein</fullName>
    </submittedName>
</protein>
<sequence>MRFVHVTPTFPCYPHSPSWDPMLAMIGRQKAQGLDPLVIIPASKHLPETFGGAATLTRGTPKEIILNYTRVFAVAPENILEQTLYRFDDIDPAAMLLHKLELELFDSSFSSAIGAILGLARFSLWGLPGEKCVVRFWGKIMEKTFRRTQDSFDFAVKYDLPSAQHTKRTLLIYNDLGQRLEIVEDEMAKRRTLAGNTGAVKTEKEVLVL</sequence>
<proteinExistence type="predicted"/>
<evidence type="ECO:0000313" key="1">
    <source>
        <dbReference type="EMBL" id="OGC39767.1"/>
    </source>
</evidence>
<dbReference type="AlphaFoldDB" id="A0A1F4U4H8"/>
<evidence type="ECO:0000313" key="2">
    <source>
        <dbReference type="Proteomes" id="UP000179242"/>
    </source>
</evidence>
<name>A0A1F4U4H8_UNCSA</name>
<dbReference type="EMBL" id="MEUJ01000005">
    <property type="protein sequence ID" value="OGC39767.1"/>
    <property type="molecule type" value="Genomic_DNA"/>
</dbReference>
<reference evidence="1 2" key="1">
    <citation type="journal article" date="2016" name="Nat. Commun.">
        <title>Thousands of microbial genomes shed light on interconnected biogeochemical processes in an aquifer system.</title>
        <authorList>
            <person name="Anantharaman K."/>
            <person name="Brown C.T."/>
            <person name="Hug L.A."/>
            <person name="Sharon I."/>
            <person name="Castelle C.J."/>
            <person name="Probst A.J."/>
            <person name="Thomas B.C."/>
            <person name="Singh A."/>
            <person name="Wilkins M.J."/>
            <person name="Karaoz U."/>
            <person name="Brodie E.L."/>
            <person name="Williams K.H."/>
            <person name="Hubbard S.S."/>
            <person name="Banfield J.F."/>
        </authorList>
    </citation>
    <scope>NUCLEOTIDE SEQUENCE [LARGE SCALE GENOMIC DNA]</scope>
</reference>
<accession>A0A1F4U4H8</accession>
<organism evidence="1 2">
    <name type="scientific">candidate division WOR-1 bacterium RIFOXYC2_FULL_46_14</name>
    <dbReference type="NCBI Taxonomy" id="1802587"/>
    <lineage>
        <taxon>Bacteria</taxon>
        <taxon>Bacillati</taxon>
        <taxon>Saganbacteria</taxon>
    </lineage>
</organism>